<feature type="domain" description="YdhG-like" evidence="1">
    <location>
        <begin position="18"/>
        <end position="112"/>
    </location>
</feature>
<name>A0A4Q7N0F5_9BACT</name>
<keyword evidence="3" id="KW-1185">Reference proteome</keyword>
<evidence type="ECO:0000313" key="2">
    <source>
        <dbReference type="EMBL" id="RZS75060.1"/>
    </source>
</evidence>
<dbReference type="Proteomes" id="UP000293874">
    <property type="component" value="Unassembled WGS sequence"/>
</dbReference>
<dbReference type="RefSeq" id="WP_192909879.1">
    <property type="nucleotide sequence ID" value="NZ_CP042431.1"/>
</dbReference>
<dbReference type="EMBL" id="SGXA01000001">
    <property type="protein sequence ID" value="RZS75060.1"/>
    <property type="molecule type" value="Genomic_DNA"/>
</dbReference>
<reference evidence="2 3" key="1">
    <citation type="submission" date="2019-02" db="EMBL/GenBank/DDBJ databases">
        <title>Genomic Encyclopedia of Type Strains, Phase IV (KMG-IV): sequencing the most valuable type-strain genomes for metagenomic binning, comparative biology and taxonomic classification.</title>
        <authorList>
            <person name="Goeker M."/>
        </authorList>
    </citation>
    <scope>NUCLEOTIDE SEQUENCE [LARGE SCALE GENOMIC DNA]</scope>
    <source>
        <strain evidence="2 3">DSM 18116</strain>
    </source>
</reference>
<dbReference type="Pfam" id="PF08818">
    <property type="entry name" value="DUF1801"/>
    <property type="match status" value="1"/>
</dbReference>
<accession>A0A4Q7N0F5</accession>
<proteinExistence type="predicted"/>
<evidence type="ECO:0000259" key="1">
    <source>
        <dbReference type="Pfam" id="PF08818"/>
    </source>
</evidence>
<comment type="caution">
    <text evidence="2">The sequence shown here is derived from an EMBL/GenBank/DDBJ whole genome shotgun (WGS) entry which is preliminary data.</text>
</comment>
<gene>
    <name evidence="2" type="ORF">EV199_0919</name>
</gene>
<dbReference type="AlphaFoldDB" id="A0A4Q7N0F5"/>
<evidence type="ECO:0000313" key="3">
    <source>
        <dbReference type="Proteomes" id="UP000293874"/>
    </source>
</evidence>
<protein>
    <submittedName>
        <fullName evidence="2">Uncharacterized protein DUF1801</fullName>
    </submittedName>
</protein>
<dbReference type="Gene3D" id="3.90.1150.200">
    <property type="match status" value="1"/>
</dbReference>
<organism evidence="2 3">
    <name type="scientific">Pseudobacter ginsenosidimutans</name>
    <dbReference type="NCBI Taxonomy" id="661488"/>
    <lineage>
        <taxon>Bacteria</taxon>
        <taxon>Pseudomonadati</taxon>
        <taxon>Bacteroidota</taxon>
        <taxon>Chitinophagia</taxon>
        <taxon>Chitinophagales</taxon>
        <taxon>Chitinophagaceae</taxon>
        <taxon>Pseudobacter</taxon>
    </lineage>
</organism>
<dbReference type="InterPro" id="IPR014922">
    <property type="entry name" value="YdhG-like"/>
</dbReference>
<sequence>MTANEMDNWYLKQKEPLKSCLLALRSIILQQGSEITAVWRYGMPFFYYKGRRFCYLWVHKKWKQPYIGIVDGNKIEHPELLTEKRSRMKILLIDMEKDFPVKTIQELLEEAIGLLKD</sequence>
<dbReference type="SUPFAM" id="SSF159888">
    <property type="entry name" value="YdhG-like"/>
    <property type="match status" value="1"/>
</dbReference>